<feature type="transmembrane region" description="Helical" evidence="14">
    <location>
        <begin position="196"/>
        <end position="216"/>
    </location>
</feature>
<evidence type="ECO:0000256" key="10">
    <source>
        <dbReference type="ARBA" id="ARBA00023286"/>
    </source>
</evidence>
<dbReference type="PANTHER" id="PTHR18966">
    <property type="entry name" value="IONOTROPIC GLUTAMATE RECEPTOR"/>
    <property type="match status" value="1"/>
</dbReference>
<evidence type="ECO:0000256" key="14">
    <source>
        <dbReference type="SAM" id="Phobius"/>
    </source>
</evidence>
<evidence type="ECO:0000313" key="18">
    <source>
        <dbReference type="Proteomes" id="UP001054902"/>
    </source>
</evidence>
<evidence type="ECO:0000256" key="13">
    <source>
        <dbReference type="PIRSR" id="PIRSR601508-3"/>
    </source>
</evidence>
<evidence type="ECO:0000313" key="17">
    <source>
        <dbReference type="EMBL" id="GFH55628.1"/>
    </source>
</evidence>
<feature type="transmembrane region" description="Helical" evidence="14">
    <location>
        <begin position="460"/>
        <end position="480"/>
    </location>
</feature>
<feature type="domain" description="Ionotropic glutamate receptor C-terminal" evidence="16">
    <location>
        <begin position="195"/>
        <end position="468"/>
    </location>
</feature>
<feature type="site" description="Crucial to convey clamshell closure to channel opening" evidence="12">
    <location>
        <position position="299"/>
    </location>
</feature>
<keyword evidence="13" id="KW-1015">Disulfide bond</keyword>
<evidence type="ECO:0000256" key="1">
    <source>
        <dbReference type="ARBA" id="ARBA00004651"/>
    </source>
</evidence>
<evidence type="ECO:0000256" key="11">
    <source>
        <dbReference type="ARBA" id="ARBA00023303"/>
    </source>
</evidence>
<keyword evidence="9" id="KW-0325">Glycoprotein</keyword>
<feature type="transmembrane region" description="Helical" evidence="14">
    <location>
        <begin position="271"/>
        <end position="290"/>
    </location>
</feature>
<dbReference type="EMBL" id="BLLK01000051">
    <property type="protein sequence ID" value="GFH55628.1"/>
    <property type="molecule type" value="Genomic_DNA"/>
</dbReference>
<keyword evidence="15" id="KW-0732">Signal</keyword>
<keyword evidence="11" id="KW-0407">Ion channel</keyword>
<feature type="chain" id="PRO_5041994672" description="Ionotropic glutamate receptor C-terminal domain-containing protein" evidence="15">
    <location>
        <begin position="19"/>
        <end position="622"/>
    </location>
</feature>
<evidence type="ECO:0000256" key="3">
    <source>
        <dbReference type="ARBA" id="ARBA00022475"/>
    </source>
</evidence>
<dbReference type="AlphaFoldDB" id="A0AAD3D0J1"/>
<organism evidence="17 18">
    <name type="scientific">Chaetoceros tenuissimus</name>
    <dbReference type="NCBI Taxonomy" id="426638"/>
    <lineage>
        <taxon>Eukaryota</taxon>
        <taxon>Sar</taxon>
        <taxon>Stramenopiles</taxon>
        <taxon>Ochrophyta</taxon>
        <taxon>Bacillariophyta</taxon>
        <taxon>Coscinodiscophyceae</taxon>
        <taxon>Chaetocerotophycidae</taxon>
        <taxon>Chaetocerotales</taxon>
        <taxon>Chaetocerotaceae</taxon>
        <taxon>Chaetoceros</taxon>
    </lineage>
</organism>
<comment type="caution">
    <text evidence="17">The sequence shown here is derived from an EMBL/GenBank/DDBJ whole genome shotgun (WGS) entry which is preliminary data.</text>
</comment>
<keyword evidence="10" id="KW-1071">Ligand-gated ion channel</keyword>
<proteinExistence type="predicted"/>
<dbReference type="SUPFAM" id="SSF53850">
    <property type="entry name" value="Periplasmic binding protein-like II"/>
    <property type="match status" value="1"/>
</dbReference>
<gene>
    <name evidence="17" type="ORF">CTEN210_12104</name>
</gene>
<keyword evidence="8" id="KW-0675">Receptor</keyword>
<evidence type="ECO:0000256" key="8">
    <source>
        <dbReference type="ARBA" id="ARBA00023170"/>
    </source>
</evidence>
<dbReference type="GO" id="GO:0015276">
    <property type="term" value="F:ligand-gated monoatomic ion channel activity"/>
    <property type="evidence" value="ECO:0007669"/>
    <property type="project" value="InterPro"/>
</dbReference>
<keyword evidence="4 14" id="KW-0812">Transmembrane</keyword>
<accession>A0AAD3D0J1</accession>
<feature type="disulfide bond" evidence="13">
    <location>
        <begin position="374"/>
        <end position="440"/>
    </location>
</feature>
<evidence type="ECO:0000256" key="5">
    <source>
        <dbReference type="ARBA" id="ARBA00022989"/>
    </source>
</evidence>
<feature type="signal peptide" evidence="15">
    <location>
        <begin position="1"/>
        <end position="18"/>
    </location>
</feature>
<sequence length="622" mass="70018">MLTNLLLFSLLLLFSVNADDTNSTGLFPNANLTVPLFSTDTSFRQNFCDIQSQFHNGEVELRTAFEGRDLHVSLTYDPDYVFRNEDGSINLENPGLLVQLLDEIALRGKFSWRDTFVWEDYNALTEDKDWTDLLLWSVDSYDISANWWFDTRARTSRGVSFPKGWMDGSLIIVTTKDDDSVKDEFKAFSWATPFTWTVWVAIIATLIVSALISAFVEGKSRRKEGIFIPFEGSFVSTILSYLHQAFLVVCGHLDIIPNTHAGQMVSLSMSFFAMLLLSAYTANLASFLVVERASEKLAINSLNDVVQNRQSICVWGGTAVETEILREYPGASVVRKNSDQEVLTGVRDGDCNYAVLPLSNYELIRGSNEINGDCTLIRVGRNFKNYDIGMAVKSDAGTLCTSLVRDMVNVHMKDLHDEGFINELWSDLYREKHDIIDETCFDETIVSPEASSDTMNLTNLGGIFLVHGGLLVLALLVYVLERQLRRRNKLKGITSQDDILRHSQFLKRSTNHTHGVTLEDGDIHTEMSSLRNKVDGIEGKVEDSTKTMSEMLMLMKQQQQGQSPGNDPNRKVYFAQETFNTAASSIHSTPGQIQYDLGGEVEEDNETFKDDDFSYDTNAVFK</sequence>
<evidence type="ECO:0000256" key="15">
    <source>
        <dbReference type="SAM" id="SignalP"/>
    </source>
</evidence>
<dbReference type="GO" id="GO:0038023">
    <property type="term" value="F:signaling receptor activity"/>
    <property type="evidence" value="ECO:0007669"/>
    <property type="project" value="InterPro"/>
</dbReference>
<name>A0AAD3D0J1_9STRA</name>
<evidence type="ECO:0000259" key="16">
    <source>
        <dbReference type="Pfam" id="PF00060"/>
    </source>
</evidence>
<comment type="subcellular location">
    <subcellularLocation>
        <location evidence="1">Cell membrane</location>
        <topology evidence="1">Multi-pass membrane protein</topology>
    </subcellularLocation>
</comment>
<dbReference type="InterPro" id="IPR001320">
    <property type="entry name" value="Iontro_rcpt_C"/>
</dbReference>
<dbReference type="InterPro" id="IPR015683">
    <property type="entry name" value="Ionotropic_Glu_rcpt"/>
</dbReference>
<evidence type="ECO:0000256" key="9">
    <source>
        <dbReference type="ARBA" id="ARBA00023180"/>
    </source>
</evidence>
<keyword evidence="6" id="KW-0406">Ion transport</keyword>
<evidence type="ECO:0000256" key="7">
    <source>
        <dbReference type="ARBA" id="ARBA00023136"/>
    </source>
</evidence>
<dbReference type="GO" id="GO:0005886">
    <property type="term" value="C:plasma membrane"/>
    <property type="evidence" value="ECO:0007669"/>
    <property type="project" value="UniProtKB-SubCell"/>
</dbReference>
<keyword evidence="18" id="KW-1185">Reference proteome</keyword>
<keyword evidence="5 14" id="KW-1133">Transmembrane helix</keyword>
<dbReference type="InterPro" id="IPR001508">
    <property type="entry name" value="Iono_Glu_rcpt_met"/>
</dbReference>
<keyword evidence="3" id="KW-1003">Cell membrane</keyword>
<dbReference type="PRINTS" id="PR00177">
    <property type="entry name" value="NMDARECEPTOR"/>
</dbReference>
<keyword evidence="2" id="KW-0813">Transport</keyword>
<dbReference type="Gene3D" id="1.10.287.70">
    <property type="match status" value="1"/>
</dbReference>
<evidence type="ECO:0000256" key="2">
    <source>
        <dbReference type="ARBA" id="ARBA00022448"/>
    </source>
</evidence>
<evidence type="ECO:0000256" key="6">
    <source>
        <dbReference type="ARBA" id="ARBA00023065"/>
    </source>
</evidence>
<keyword evidence="7 14" id="KW-0472">Membrane</keyword>
<protein>
    <recommendedName>
        <fullName evidence="16">Ionotropic glutamate receptor C-terminal domain-containing protein</fullName>
    </recommendedName>
</protein>
<reference evidence="17 18" key="1">
    <citation type="journal article" date="2021" name="Sci. Rep.">
        <title>The genome of the diatom Chaetoceros tenuissimus carries an ancient integrated fragment of an extant virus.</title>
        <authorList>
            <person name="Hongo Y."/>
            <person name="Kimura K."/>
            <person name="Takaki Y."/>
            <person name="Yoshida Y."/>
            <person name="Baba S."/>
            <person name="Kobayashi G."/>
            <person name="Nagasaki K."/>
            <person name="Hano T."/>
            <person name="Tomaru Y."/>
        </authorList>
    </citation>
    <scope>NUCLEOTIDE SEQUENCE [LARGE SCALE GENOMIC DNA]</scope>
    <source>
        <strain evidence="17 18">NIES-3715</strain>
    </source>
</reference>
<evidence type="ECO:0000256" key="4">
    <source>
        <dbReference type="ARBA" id="ARBA00022692"/>
    </source>
</evidence>
<dbReference type="Pfam" id="PF00060">
    <property type="entry name" value="Lig_chan"/>
    <property type="match status" value="1"/>
</dbReference>
<evidence type="ECO:0000256" key="12">
    <source>
        <dbReference type="PIRSR" id="PIRSR601508-2"/>
    </source>
</evidence>
<dbReference type="Proteomes" id="UP001054902">
    <property type="component" value="Unassembled WGS sequence"/>
</dbReference>